<evidence type="ECO:0000256" key="5">
    <source>
        <dbReference type="ARBA" id="ARBA00023124"/>
    </source>
</evidence>
<organism evidence="9 10">
    <name type="scientific">Halospeciosus flavus</name>
    <dbReference type="NCBI Taxonomy" id="3032283"/>
    <lineage>
        <taxon>Archaea</taxon>
        <taxon>Methanobacteriati</taxon>
        <taxon>Methanobacteriota</taxon>
        <taxon>Stenosarchaea group</taxon>
        <taxon>Halobacteria</taxon>
        <taxon>Halobacteriales</taxon>
        <taxon>Halobacteriaceae</taxon>
        <taxon>Halospeciosus</taxon>
    </lineage>
</organism>
<name>A0ABD5Z508_9EURY</name>
<dbReference type="SUPFAM" id="SSF143081">
    <property type="entry name" value="BB1717-like"/>
    <property type="match status" value="1"/>
</dbReference>
<dbReference type="GO" id="GO:0008233">
    <property type="term" value="F:peptidase activity"/>
    <property type="evidence" value="ECO:0007669"/>
    <property type="project" value="UniProtKB-KW"/>
</dbReference>
<dbReference type="EMBL" id="JBHTAR010000011">
    <property type="protein sequence ID" value="MFC7200205.1"/>
    <property type="molecule type" value="Genomic_DNA"/>
</dbReference>
<keyword evidence="4 9" id="KW-0378">Hydrolase</keyword>
<evidence type="ECO:0000256" key="4">
    <source>
        <dbReference type="ARBA" id="ARBA00022801"/>
    </source>
</evidence>
<reference evidence="9 10" key="1">
    <citation type="journal article" date="2019" name="Int. J. Syst. Evol. Microbiol.">
        <title>The Global Catalogue of Microorganisms (GCM) 10K type strain sequencing project: providing services to taxonomists for standard genome sequencing and annotation.</title>
        <authorList>
            <consortium name="The Broad Institute Genomics Platform"/>
            <consortium name="The Broad Institute Genome Sequencing Center for Infectious Disease"/>
            <person name="Wu L."/>
            <person name="Ma J."/>
        </authorList>
    </citation>
    <scope>NUCLEOTIDE SEQUENCE [LARGE SCALE GENOMIC DNA]</scope>
    <source>
        <strain evidence="9 10">XZGYJ-43</strain>
    </source>
</reference>
<evidence type="ECO:0000256" key="1">
    <source>
        <dbReference type="ARBA" id="ARBA00008136"/>
    </source>
</evidence>
<dbReference type="EC" id="3.4.-.-" evidence="9"/>
<dbReference type="GO" id="GO:0006974">
    <property type="term" value="P:DNA damage response"/>
    <property type="evidence" value="ECO:0007669"/>
    <property type="project" value="UniProtKB-KW"/>
</dbReference>
<dbReference type="PANTHER" id="PTHR13604">
    <property type="entry name" value="DC12-RELATED"/>
    <property type="match status" value="1"/>
</dbReference>
<keyword evidence="3" id="KW-0227">DNA damage</keyword>
<dbReference type="PANTHER" id="PTHR13604:SF0">
    <property type="entry name" value="ABASIC SITE PROCESSING PROTEIN HMCES"/>
    <property type="match status" value="1"/>
</dbReference>
<dbReference type="GO" id="GO:0016829">
    <property type="term" value="F:lyase activity"/>
    <property type="evidence" value="ECO:0007669"/>
    <property type="project" value="UniProtKB-KW"/>
</dbReference>
<dbReference type="RefSeq" id="WP_279526993.1">
    <property type="nucleotide sequence ID" value="NZ_CP122312.1"/>
</dbReference>
<keyword evidence="2" id="KW-0645">Protease</keyword>
<keyword evidence="6" id="KW-0238">DNA-binding</keyword>
<gene>
    <name evidence="9" type="ORF">ACFQJ9_12425</name>
</gene>
<evidence type="ECO:0000256" key="8">
    <source>
        <dbReference type="SAM" id="MobiDB-lite"/>
    </source>
</evidence>
<evidence type="ECO:0000256" key="2">
    <source>
        <dbReference type="ARBA" id="ARBA00022670"/>
    </source>
</evidence>
<dbReference type="Gene3D" id="3.90.1680.10">
    <property type="entry name" value="SOS response associated peptidase-like"/>
    <property type="match status" value="1"/>
</dbReference>
<dbReference type="Proteomes" id="UP001596447">
    <property type="component" value="Unassembled WGS sequence"/>
</dbReference>
<evidence type="ECO:0000256" key="3">
    <source>
        <dbReference type="ARBA" id="ARBA00022763"/>
    </source>
</evidence>
<keyword evidence="5" id="KW-0190">Covalent protein-DNA linkage</keyword>
<dbReference type="Pfam" id="PF02586">
    <property type="entry name" value="SRAP"/>
    <property type="match status" value="1"/>
</dbReference>
<dbReference type="InterPro" id="IPR036590">
    <property type="entry name" value="SRAP-like"/>
</dbReference>
<sequence>MCGRYALFSPADVRERYGVVDGEATVTYNAAPSQSLPVVASADPEAFTSMEWGLVPPWADDDSDAFVNARGETLREKRSFRDAYERRRCVVPADGFYEWHDGTPYYFERADGRPFVMAGVWEPHTPETTQTGLGEFASAGDGPNRTAETRRTFAVVTAEATGAVADYHHRASVILDPDEATRWLTADDPADLLDPSLPDLSVRRVSTAVDDPTVDRPDLVDPV</sequence>
<dbReference type="GO" id="GO:0003677">
    <property type="term" value="F:DNA binding"/>
    <property type="evidence" value="ECO:0007669"/>
    <property type="project" value="UniProtKB-KW"/>
</dbReference>
<evidence type="ECO:0000256" key="6">
    <source>
        <dbReference type="ARBA" id="ARBA00023125"/>
    </source>
</evidence>
<evidence type="ECO:0000313" key="9">
    <source>
        <dbReference type="EMBL" id="MFC7200205.1"/>
    </source>
</evidence>
<dbReference type="AlphaFoldDB" id="A0ABD5Z508"/>
<evidence type="ECO:0000256" key="7">
    <source>
        <dbReference type="ARBA" id="ARBA00023239"/>
    </source>
</evidence>
<accession>A0ABD5Z508</accession>
<comment type="caution">
    <text evidence="9">The sequence shown here is derived from an EMBL/GenBank/DDBJ whole genome shotgun (WGS) entry which is preliminary data.</text>
</comment>
<keyword evidence="10" id="KW-1185">Reference proteome</keyword>
<protein>
    <submittedName>
        <fullName evidence="9">SOS response-associated peptidase</fullName>
        <ecNumber evidence="9">3.4.-.-</ecNumber>
    </submittedName>
</protein>
<comment type="similarity">
    <text evidence="1">Belongs to the SOS response-associated peptidase family.</text>
</comment>
<dbReference type="InterPro" id="IPR003738">
    <property type="entry name" value="SRAP"/>
</dbReference>
<feature type="region of interest" description="Disordered" evidence="8">
    <location>
        <begin position="127"/>
        <end position="146"/>
    </location>
</feature>
<keyword evidence="7" id="KW-0456">Lyase</keyword>
<proteinExistence type="inferred from homology"/>
<dbReference type="GO" id="GO:0006508">
    <property type="term" value="P:proteolysis"/>
    <property type="evidence" value="ECO:0007669"/>
    <property type="project" value="UniProtKB-KW"/>
</dbReference>
<evidence type="ECO:0000313" key="10">
    <source>
        <dbReference type="Proteomes" id="UP001596447"/>
    </source>
</evidence>